<evidence type="ECO:0000313" key="3">
    <source>
        <dbReference type="EMBL" id="MDQ7175836.1"/>
    </source>
</evidence>
<dbReference type="InterPro" id="IPR035940">
    <property type="entry name" value="CAP_sf"/>
</dbReference>
<name>A0ABD5AX16_STACR</name>
<protein>
    <submittedName>
        <fullName evidence="3">CAP domain-containing protein</fullName>
    </submittedName>
</protein>
<dbReference type="EMBL" id="JAVGJF010000044">
    <property type="protein sequence ID" value="MDQ7175836.1"/>
    <property type="molecule type" value="Genomic_DNA"/>
</dbReference>
<sequence length="310" mass="35634">MHQLTRPITEKVDHVVEGKTSHTQLKTPKQQSFAVRNIQMNMTQKEVETQLGSPVDTLDNEYGTKWYVYHQDYRDFVLVSYIDGKVHGLFSNQNLITSKSGIKYNTPKDVVREKLGKPLEEIRKGNTIYRQNNDEYDVFDKDNIYTMAFYDKYNNNHLTALLQVSKDMENRLQNQYAAPSTSLAKSYEKMDFYLVNATRVQNGLNTLKSSDSLSNTARKHSEDMAEHQYFDHTNLKGESPFDRMKNDHHQFNAAAENLAYGQQSAIFAHQGLMNSAGHRKNILHGNVTTLGVGVAFNTKKQPYWTENYTG</sequence>
<dbReference type="Gene3D" id="3.40.33.10">
    <property type="entry name" value="CAP"/>
    <property type="match status" value="1"/>
</dbReference>
<comment type="caution">
    <text evidence="3">The sequence shown here is derived from an EMBL/GenBank/DDBJ whole genome shotgun (WGS) entry which is preliminary data.</text>
</comment>
<gene>
    <name evidence="3" type="ORF">RCF65_07510</name>
</gene>
<dbReference type="Pfam" id="PF14504">
    <property type="entry name" value="CAP_assoc_N"/>
    <property type="match status" value="1"/>
</dbReference>
<dbReference type="CDD" id="cd05379">
    <property type="entry name" value="CAP_bacterial"/>
    <property type="match status" value="1"/>
</dbReference>
<accession>A0ABD5AX16</accession>
<dbReference type="AlphaFoldDB" id="A0ABD5AX16"/>
<dbReference type="SUPFAM" id="SSF55797">
    <property type="entry name" value="PR-1-like"/>
    <property type="match status" value="1"/>
</dbReference>
<feature type="domain" description="CAP-associated" evidence="2">
    <location>
        <begin position="40"/>
        <end position="174"/>
    </location>
</feature>
<evidence type="ECO:0000259" key="2">
    <source>
        <dbReference type="Pfam" id="PF14504"/>
    </source>
</evidence>
<dbReference type="Pfam" id="PF00188">
    <property type="entry name" value="CAP"/>
    <property type="match status" value="1"/>
</dbReference>
<feature type="domain" description="SCP" evidence="1">
    <location>
        <begin position="193"/>
        <end position="308"/>
    </location>
</feature>
<proteinExistence type="predicted"/>
<reference evidence="3 4" key="1">
    <citation type="submission" date="2023-08" db="EMBL/GenBank/DDBJ databases">
        <title>Whole genome sequencing of Staphylococcus chromogenes NNSch 2386.</title>
        <authorList>
            <person name="Kropotov V.S."/>
            <person name="Boriskina E.V."/>
            <person name="Gordinskaya N.A."/>
            <person name="Shkurkina I.S."/>
            <person name="Kryazhev D.V."/>
            <person name="Alekseeva A.E."/>
            <person name="Makhova M.A."/>
        </authorList>
    </citation>
    <scope>NUCLEOTIDE SEQUENCE [LARGE SCALE GENOMIC DNA]</scope>
    <source>
        <strain evidence="3 4">NNSch 2386</strain>
    </source>
</reference>
<evidence type="ECO:0000259" key="1">
    <source>
        <dbReference type="Pfam" id="PF00188"/>
    </source>
</evidence>
<dbReference type="PANTHER" id="PTHR31157">
    <property type="entry name" value="SCP DOMAIN-CONTAINING PROTEIN"/>
    <property type="match status" value="1"/>
</dbReference>
<dbReference type="Proteomes" id="UP001240157">
    <property type="component" value="Unassembled WGS sequence"/>
</dbReference>
<evidence type="ECO:0000313" key="4">
    <source>
        <dbReference type="Proteomes" id="UP001240157"/>
    </source>
</evidence>
<organism evidence="3 4">
    <name type="scientific">Staphylococcus chromogenes</name>
    <name type="common">Staphylococcus hyicus subsp. chromogenes</name>
    <dbReference type="NCBI Taxonomy" id="46126"/>
    <lineage>
        <taxon>Bacteria</taxon>
        <taxon>Bacillati</taxon>
        <taxon>Bacillota</taxon>
        <taxon>Bacilli</taxon>
        <taxon>Bacillales</taxon>
        <taxon>Staphylococcaceae</taxon>
        <taxon>Staphylococcus</taxon>
    </lineage>
</organism>
<dbReference type="PANTHER" id="PTHR31157:SF1">
    <property type="entry name" value="SCP DOMAIN-CONTAINING PROTEIN"/>
    <property type="match status" value="1"/>
</dbReference>
<dbReference type="RefSeq" id="WP_105967290.1">
    <property type="nucleotide sequence ID" value="NZ_JAHCNX010000001.1"/>
</dbReference>
<dbReference type="InterPro" id="IPR014044">
    <property type="entry name" value="CAP_dom"/>
</dbReference>
<dbReference type="InterPro" id="IPR029410">
    <property type="entry name" value="CAP_assoc"/>
</dbReference>